<reference evidence="1" key="1">
    <citation type="journal article" date="2020" name="Int. J. Syst. Evol. Microbiol.">
        <title>Aquipluma nitroreducens gen. nov. sp. nov., a novel facultatively anaerobic bacterium isolated from a freshwater lake.</title>
        <authorList>
            <person name="Watanabe M."/>
            <person name="Kojima H."/>
            <person name="Fukui M."/>
        </authorList>
    </citation>
    <scope>NUCLEOTIDE SEQUENCE</scope>
    <source>
        <strain evidence="1">MeG22</strain>
    </source>
</reference>
<proteinExistence type="predicted"/>
<evidence type="ECO:0000313" key="1">
    <source>
        <dbReference type="EMBL" id="BBE18548.1"/>
    </source>
</evidence>
<organism evidence="1 2">
    <name type="scientific">Aquipluma nitroreducens</name>
    <dbReference type="NCBI Taxonomy" id="2010828"/>
    <lineage>
        <taxon>Bacteria</taxon>
        <taxon>Pseudomonadati</taxon>
        <taxon>Bacteroidota</taxon>
        <taxon>Bacteroidia</taxon>
        <taxon>Marinilabiliales</taxon>
        <taxon>Prolixibacteraceae</taxon>
        <taxon>Aquipluma</taxon>
    </lineage>
</organism>
<accession>A0A5K7SAD8</accession>
<dbReference type="Proteomes" id="UP001193389">
    <property type="component" value="Chromosome"/>
</dbReference>
<keyword evidence="2" id="KW-1185">Reference proteome</keyword>
<gene>
    <name evidence="1" type="ORF">AQPE_2710</name>
</gene>
<dbReference type="EMBL" id="AP018694">
    <property type="protein sequence ID" value="BBE18548.1"/>
    <property type="molecule type" value="Genomic_DNA"/>
</dbReference>
<dbReference type="Gene3D" id="3.40.140.10">
    <property type="entry name" value="Cytidine Deaminase, domain 2"/>
    <property type="match status" value="1"/>
</dbReference>
<dbReference type="InterPro" id="IPR027417">
    <property type="entry name" value="P-loop_NTPase"/>
</dbReference>
<evidence type="ECO:0000313" key="2">
    <source>
        <dbReference type="Proteomes" id="UP001193389"/>
    </source>
</evidence>
<name>A0A5K7SAD8_9BACT</name>
<dbReference type="KEGG" id="anf:AQPE_2710"/>
<sequence>MDLSYIYRLRNNFTIIGLTGRTSSGCSQIANQLVKGFDNGMNFEDPYEIGLNENKSGFKHNTFRKYRIIYDYAKCNFSGYSLIRYKDILTIFLLQSSFDEFIKFLNSSELKDKFQDSNLNIELEFSIEISKLEELRNSFNEFSILYKEIDVPRLKENNNWGKLFKFYYESGFISFSKKIHDILKENSLLKRNKVLQIISNNLRRSGNAFNFSDISADNIFTIVEFINDLVKSHRKQYENGRTQIVIDSLRNPFEIMFFKQRFSAFYVIAVNRDDQNREYNLRGKFTNDIWAETLKLIKEEYKGGEDCEFYKQNVSECIQQADIHITFLERSDAKKKNDIASKELEKNLFKTDNTSPYFSWQMQLLKYVSLISHPGLVSPSPEERCMQLAYTAKHNSGCISRHVGAAITDEFFSIKAIGWNNTPEGQVPCSLRNAEDLINLTTDLDAFTKYEKKREEELGKKGEFHAEFLEKFKTPIKDYKPNLKGRTVCFCFKDIKIHIPKAKIRFIHVLCMQRKVLFYKSQSMEELELKMGNYLRPQVLVSCVQKRHIN</sequence>
<protein>
    <submittedName>
        <fullName evidence="1">Deoxycytidylate deaminase</fullName>
    </submittedName>
</protein>
<dbReference type="Gene3D" id="3.40.50.300">
    <property type="entry name" value="P-loop containing nucleotide triphosphate hydrolases"/>
    <property type="match status" value="1"/>
</dbReference>
<dbReference type="AlphaFoldDB" id="A0A5K7SAD8"/>